<dbReference type="SMART" id="SM00382">
    <property type="entry name" value="AAA"/>
    <property type="match status" value="1"/>
</dbReference>
<keyword evidence="3 5" id="KW-0067">ATP-binding</keyword>
<evidence type="ECO:0000313" key="6">
    <source>
        <dbReference type="Proteomes" id="UP000251075"/>
    </source>
</evidence>
<dbReference type="OrthoDB" id="9802264at2"/>
<dbReference type="PANTHER" id="PTHR43023:SF6">
    <property type="entry name" value="INTERMEMBRANE PHOSPHOLIPID TRANSPORT SYSTEM ATP-BINDING PROTEIN MLAF"/>
    <property type="match status" value="1"/>
</dbReference>
<reference evidence="5 6" key="1">
    <citation type="submission" date="2017-11" db="EMBL/GenBank/DDBJ databases">
        <title>Draft genome sequence of magnetotactic bacterium Magnetospirillum kuznetsovii LBB-42.</title>
        <authorList>
            <person name="Grouzdev D.S."/>
            <person name="Rysina M.S."/>
            <person name="Baslerov R.V."/>
            <person name="Koziaeva V."/>
        </authorList>
    </citation>
    <scope>NUCLEOTIDE SEQUENCE [LARGE SCALE GENOMIC DNA]</scope>
    <source>
        <strain evidence="5 6">LBB-42</strain>
    </source>
</reference>
<dbReference type="AlphaFoldDB" id="A0A364NYW4"/>
<dbReference type="Proteomes" id="UP000251075">
    <property type="component" value="Unassembled WGS sequence"/>
</dbReference>
<dbReference type="GO" id="GO:0005524">
    <property type="term" value="F:ATP binding"/>
    <property type="evidence" value="ECO:0007669"/>
    <property type="project" value="UniProtKB-KW"/>
</dbReference>
<dbReference type="InterPro" id="IPR003439">
    <property type="entry name" value="ABC_transporter-like_ATP-bd"/>
</dbReference>
<evidence type="ECO:0000256" key="1">
    <source>
        <dbReference type="ARBA" id="ARBA00022448"/>
    </source>
</evidence>
<proteinExistence type="predicted"/>
<evidence type="ECO:0000256" key="2">
    <source>
        <dbReference type="ARBA" id="ARBA00022741"/>
    </source>
</evidence>
<comment type="caution">
    <text evidence="5">The sequence shown here is derived from an EMBL/GenBank/DDBJ whole genome shotgun (WGS) entry which is preliminary data.</text>
</comment>
<organism evidence="5 6">
    <name type="scientific">Paramagnetospirillum kuznetsovii</name>
    <dbReference type="NCBI Taxonomy" id="2053833"/>
    <lineage>
        <taxon>Bacteria</taxon>
        <taxon>Pseudomonadati</taxon>
        <taxon>Pseudomonadota</taxon>
        <taxon>Alphaproteobacteria</taxon>
        <taxon>Rhodospirillales</taxon>
        <taxon>Magnetospirillaceae</taxon>
        <taxon>Paramagnetospirillum</taxon>
    </lineage>
</organism>
<dbReference type="CDD" id="cd03261">
    <property type="entry name" value="ABC_Org_Solvent_Resistant"/>
    <property type="match status" value="1"/>
</dbReference>
<dbReference type="Gene3D" id="3.40.50.300">
    <property type="entry name" value="P-loop containing nucleotide triphosphate hydrolases"/>
    <property type="match status" value="1"/>
</dbReference>
<dbReference type="InterPro" id="IPR017871">
    <property type="entry name" value="ABC_transporter-like_CS"/>
</dbReference>
<feature type="domain" description="ABC transporter" evidence="4">
    <location>
        <begin position="7"/>
        <end position="243"/>
    </location>
</feature>
<dbReference type="InterPro" id="IPR003593">
    <property type="entry name" value="AAA+_ATPase"/>
</dbReference>
<dbReference type="PANTHER" id="PTHR43023">
    <property type="entry name" value="PROTEIN TRIGALACTOSYLDIACYLGLYCEROL 3, CHLOROPLASTIC"/>
    <property type="match status" value="1"/>
</dbReference>
<dbReference type="PROSITE" id="PS00211">
    <property type="entry name" value="ABC_TRANSPORTER_1"/>
    <property type="match status" value="1"/>
</dbReference>
<dbReference type="SUPFAM" id="SSF52540">
    <property type="entry name" value="P-loop containing nucleoside triphosphate hydrolases"/>
    <property type="match status" value="1"/>
</dbReference>
<dbReference type="GO" id="GO:0016887">
    <property type="term" value="F:ATP hydrolysis activity"/>
    <property type="evidence" value="ECO:0007669"/>
    <property type="project" value="InterPro"/>
</dbReference>
<dbReference type="RefSeq" id="WP_112143775.1">
    <property type="nucleotide sequence ID" value="NZ_PGTO01000005.1"/>
</dbReference>
<name>A0A364NYW4_9PROT</name>
<keyword evidence="2" id="KW-0547">Nucleotide-binding</keyword>
<protein>
    <submittedName>
        <fullName evidence="5">ABC transporter ATP-binding protein</fullName>
    </submittedName>
</protein>
<evidence type="ECO:0000313" key="5">
    <source>
        <dbReference type="EMBL" id="RAU22200.1"/>
    </source>
</evidence>
<keyword evidence="1" id="KW-0813">Transport</keyword>
<evidence type="ECO:0000256" key="3">
    <source>
        <dbReference type="ARBA" id="ARBA00022840"/>
    </source>
</evidence>
<sequence length="257" mass="27462">MTSTPKIELSNVHKAFGPKVVLDGIDLSVSKGESVVVIGGSGTGKSVMLKCILGLLRPESGSIKVDGEEVVGMGTRDRERIMRKFGMLFQGGALFDSLKVWENVAFGLIQGQKMERGPARDIAIEKLAQVGLAASSGDLFPSELSGGMQKRVSLARAIATSPEIIFFDEPTTGLDPIMADVINSLIVKCCKEVGATALSITHDMASARKIADRIAMLYKGKLIWVGPAKDIDASGNPYVDQFIHGREDGPISMELRA</sequence>
<dbReference type="Pfam" id="PF00005">
    <property type="entry name" value="ABC_tran"/>
    <property type="match status" value="1"/>
</dbReference>
<gene>
    <name evidence="5" type="ORF">CU669_08690</name>
</gene>
<evidence type="ECO:0000259" key="4">
    <source>
        <dbReference type="PROSITE" id="PS50893"/>
    </source>
</evidence>
<dbReference type="PROSITE" id="PS50893">
    <property type="entry name" value="ABC_TRANSPORTER_2"/>
    <property type="match status" value="1"/>
</dbReference>
<dbReference type="EMBL" id="PGTO01000005">
    <property type="protein sequence ID" value="RAU22200.1"/>
    <property type="molecule type" value="Genomic_DNA"/>
</dbReference>
<dbReference type="InterPro" id="IPR027417">
    <property type="entry name" value="P-loop_NTPase"/>
</dbReference>
<accession>A0A364NYW4</accession>
<keyword evidence="6" id="KW-1185">Reference proteome</keyword>